<evidence type="ECO:0000313" key="3">
    <source>
        <dbReference type="Proteomes" id="UP000326464"/>
    </source>
</evidence>
<dbReference type="SUPFAM" id="SSF53597">
    <property type="entry name" value="Dihydrofolate reductase-like"/>
    <property type="match status" value="1"/>
</dbReference>
<name>A0A7X1NPZ9_9MICC</name>
<dbReference type="PANTHER" id="PTHR38011">
    <property type="entry name" value="DIHYDROFOLATE REDUCTASE FAMILY PROTEIN (AFU_ORTHOLOGUE AFUA_8G06820)"/>
    <property type="match status" value="1"/>
</dbReference>
<dbReference type="InterPro" id="IPR050765">
    <property type="entry name" value="Riboflavin_Biosynth_HTPR"/>
</dbReference>
<dbReference type="GO" id="GO:0009231">
    <property type="term" value="P:riboflavin biosynthetic process"/>
    <property type="evidence" value="ECO:0007669"/>
    <property type="project" value="InterPro"/>
</dbReference>
<dbReference type="PANTHER" id="PTHR38011:SF2">
    <property type="entry name" value="BIFUNCTIONAL DEAMINASE-REDUCTASE DOMAIN PROTEIN"/>
    <property type="match status" value="1"/>
</dbReference>
<evidence type="ECO:0000259" key="1">
    <source>
        <dbReference type="Pfam" id="PF01872"/>
    </source>
</evidence>
<dbReference type="Proteomes" id="UP000326464">
    <property type="component" value="Unassembled WGS sequence"/>
</dbReference>
<dbReference type="EMBL" id="VJXX01000002">
    <property type="protein sequence ID" value="MPY10876.1"/>
    <property type="molecule type" value="Genomic_DNA"/>
</dbReference>
<evidence type="ECO:0000313" key="2">
    <source>
        <dbReference type="EMBL" id="MPY10876.1"/>
    </source>
</evidence>
<accession>A0A7X1NPZ9</accession>
<keyword evidence="3" id="KW-1185">Reference proteome</keyword>
<comment type="caution">
    <text evidence="2">The sequence shown here is derived from an EMBL/GenBank/DDBJ whole genome shotgun (WGS) entry which is preliminary data.</text>
</comment>
<dbReference type="Gene3D" id="3.40.430.10">
    <property type="entry name" value="Dihydrofolate Reductase, subunit A"/>
    <property type="match status" value="1"/>
</dbReference>
<protein>
    <submittedName>
        <fullName evidence="2">Deaminase</fullName>
    </submittedName>
</protein>
<dbReference type="InterPro" id="IPR024072">
    <property type="entry name" value="DHFR-like_dom_sf"/>
</dbReference>
<gene>
    <name evidence="2" type="ORF">FNH21_09125</name>
</gene>
<organism evidence="2 3">
    <name type="scientific">Arthrobacter bussei</name>
    <dbReference type="NCBI Taxonomy" id="2594179"/>
    <lineage>
        <taxon>Bacteria</taxon>
        <taxon>Bacillati</taxon>
        <taxon>Actinomycetota</taxon>
        <taxon>Actinomycetes</taxon>
        <taxon>Micrococcales</taxon>
        <taxon>Micrococcaceae</taxon>
        <taxon>Arthrobacter</taxon>
    </lineage>
</organism>
<dbReference type="RefSeq" id="WP_152814518.1">
    <property type="nucleotide sequence ID" value="NZ_VJXX01000002.1"/>
</dbReference>
<dbReference type="AlphaFoldDB" id="A0A7X1NPZ9"/>
<dbReference type="GO" id="GO:0008703">
    <property type="term" value="F:5-amino-6-(5-phosphoribosylamino)uracil reductase activity"/>
    <property type="evidence" value="ECO:0007669"/>
    <property type="project" value="InterPro"/>
</dbReference>
<sequence>MRPLRYSINVSLDGCVDHTAGVQDEQSHNHAARTIARADAIILGRTTYELMEFWRTAEDLPPWMKPFQESINAVKKYLVSSTREPDGWNTEALTGDPVEAIRTLKERPGGGLYVGGVALPLALADAGLIDEYEFVRYPTLVGHGPRLFDGLDGPLNLQLVGITEFPSGARAERYIPASRS</sequence>
<dbReference type="Pfam" id="PF01872">
    <property type="entry name" value="RibD_C"/>
    <property type="match status" value="1"/>
</dbReference>
<reference evidence="3" key="1">
    <citation type="submission" date="2019-07" db="EMBL/GenBank/DDBJ databases">
        <title>Arthrobacter KR32 sp. nov., isolated from mountain cheese made of cows milk.</title>
        <authorList>
            <person name="Flegler A."/>
        </authorList>
    </citation>
    <scope>NUCLEOTIDE SEQUENCE [LARGE SCALE GENOMIC DNA]</scope>
    <source>
        <strain evidence="3">KR32</strain>
    </source>
</reference>
<dbReference type="InterPro" id="IPR002734">
    <property type="entry name" value="RibDG_C"/>
</dbReference>
<proteinExistence type="predicted"/>
<feature type="domain" description="Bacterial bifunctional deaminase-reductase C-terminal" evidence="1">
    <location>
        <begin position="5"/>
        <end position="168"/>
    </location>
</feature>
<dbReference type="OrthoDB" id="7949219at2"/>